<dbReference type="CDD" id="cd00018">
    <property type="entry name" value="AP2"/>
    <property type="match status" value="1"/>
</dbReference>
<comment type="subcellular location">
    <subcellularLocation>
        <location evidence="1">Nucleus</location>
    </subcellularLocation>
</comment>
<feature type="region of interest" description="Disordered" evidence="6">
    <location>
        <begin position="160"/>
        <end position="194"/>
    </location>
</feature>
<dbReference type="GO" id="GO:0009873">
    <property type="term" value="P:ethylene-activated signaling pathway"/>
    <property type="evidence" value="ECO:0007669"/>
    <property type="project" value="InterPro"/>
</dbReference>
<proteinExistence type="predicted"/>
<evidence type="ECO:0000256" key="6">
    <source>
        <dbReference type="SAM" id="MobiDB-lite"/>
    </source>
</evidence>
<keyword evidence="2" id="KW-0805">Transcription regulation</keyword>
<keyword evidence="4" id="KW-0804">Transcription</keyword>
<feature type="compositionally biased region" description="Low complexity" evidence="6">
    <location>
        <begin position="260"/>
        <end position="302"/>
    </location>
</feature>
<dbReference type="GO" id="GO:0005634">
    <property type="term" value="C:nucleus"/>
    <property type="evidence" value="ECO:0007669"/>
    <property type="project" value="UniProtKB-SubCell"/>
</dbReference>
<dbReference type="EMBL" id="NMUH01008118">
    <property type="protein sequence ID" value="MQM18321.1"/>
    <property type="molecule type" value="Genomic_DNA"/>
</dbReference>
<evidence type="ECO:0000313" key="9">
    <source>
        <dbReference type="Proteomes" id="UP000652761"/>
    </source>
</evidence>
<evidence type="ECO:0000313" key="8">
    <source>
        <dbReference type="EMBL" id="MQM18321.1"/>
    </source>
</evidence>
<evidence type="ECO:0000256" key="2">
    <source>
        <dbReference type="ARBA" id="ARBA00023015"/>
    </source>
</evidence>
<name>A0A843XGG2_COLES</name>
<gene>
    <name evidence="8" type="ORF">Taro_051308</name>
</gene>
<dbReference type="PRINTS" id="PR00367">
    <property type="entry name" value="ETHRSPELEMNT"/>
</dbReference>
<organism evidence="8 9">
    <name type="scientific">Colocasia esculenta</name>
    <name type="common">Wild taro</name>
    <name type="synonym">Arum esculentum</name>
    <dbReference type="NCBI Taxonomy" id="4460"/>
    <lineage>
        <taxon>Eukaryota</taxon>
        <taxon>Viridiplantae</taxon>
        <taxon>Streptophyta</taxon>
        <taxon>Embryophyta</taxon>
        <taxon>Tracheophyta</taxon>
        <taxon>Spermatophyta</taxon>
        <taxon>Magnoliopsida</taxon>
        <taxon>Liliopsida</taxon>
        <taxon>Araceae</taxon>
        <taxon>Aroideae</taxon>
        <taxon>Colocasieae</taxon>
        <taxon>Colocasia</taxon>
    </lineage>
</organism>
<dbReference type="InterPro" id="IPR044808">
    <property type="entry name" value="ERF_plant"/>
</dbReference>
<dbReference type="GO" id="GO:0003677">
    <property type="term" value="F:DNA binding"/>
    <property type="evidence" value="ECO:0007669"/>
    <property type="project" value="UniProtKB-KW"/>
</dbReference>
<dbReference type="FunFam" id="3.30.730.10:FF:000001">
    <property type="entry name" value="Ethylene-responsive transcription factor 2"/>
    <property type="match status" value="1"/>
</dbReference>
<dbReference type="InterPro" id="IPR036955">
    <property type="entry name" value="AP2/ERF_dom_sf"/>
</dbReference>
<feature type="region of interest" description="Disordered" evidence="6">
    <location>
        <begin position="322"/>
        <end position="350"/>
    </location>
</feature>
<comment type="caution">
    <text evidence="8">The sequence shown here is derived from an EMBL/GenBank/DDBJ whole genome shotgun (WGS) entry which is preliminary data.</text>
</comment>
<sequence length="350" mass="37573">MRPLTSSHKESSSSRADSVDGTCLQVGVTAAAQSAMVARRHREEEEEFSCMLYGIGGDFANREVQAAAAAEQAGAPQVRLPRGPYSSEQEDSIMSSAFLSVISGRYSPPRFLAPFPVVLPRSDICRFCLIEGCLGCDFFAANIGASAVAAAETAAAVGSGGAVGGNQEATARRRGVLASRASAGAGDGRRKVGARRSKMYRGVRQRPWGKWAAEIRDPYRAVRVWLGTFDTAEAAARAYDRAAIRFRGARAKLNFPLPHPEQQQHQSPPTAISAAAAPPSSVTPPNSLNDQLQQQQEQLPAQPEDDMVGFWEGMQDLIDFEDKTITSRPSQPDAHGPPSIPLFCSLEEEV</sequence>
<keyword evidence="9" id="KW-1185">Reference proteome</keyword>
<reference evidence="8" key="1">
    <citation type="submission" date="2017-07" db="EMBL/GenBank/DDBJ databases">
        <title>Taro Niue Genome Assembly and Annotation.</title>
        <authorList>
            <person name="Atibalentja N."/>
            <person name="Keating K."/>
            <person name="Fields C.J."/>
        </authorList>
    </citation>
    <scope>NUCLEOTIDE SEQUENCE</scope>
    <source>
        <strain evidence="8">Niue_2</strain>
        <tissue evidence="8">Leaf</tissue>
    </source>
</reference>
<protein>
    <recommendedName>
        <fullName evidence="7">AP2/ERF domain-containing protein</fullName>
    </recommendedName>
</protein>
<evidence type="ECO:0000256" key="1">
    <source>
        <dbReference type="ARBA" id="ARBA00004123"/>
    </source>
</evidence>
<evidence type="ECO:0000259" key="7">
    <source>
        <dbReference type="PROSITE" id="PS51032"/>
    </source>
</evidence>
<dbReference type="InterPro" id="IPR016177">
    <property type="entry name" value="DNA-bd_dom_sf"/>
</dbReference>
<evidence type="ECO:0000256" key="3">
    <source>
        <dbReference type="ARBA" id="ARBA00023125"/>
    </source>
</evidence>
<dbReference type="PROSITE" id="PS51032">
    <property type="entry name" value="AP2_ERF"/>
    <property type="match status" value="1"/>
</dbReference>
<feature type="region of interest" description="Disordered" evidence="6">
    <location>
        <begin position="256"/>
        <end position="302"/>
    </location>
</feature>
<keyword evidence="3" id="KW-0238">DNA-binding</keyword>
<dbReference type="Proteomes" id="UP000652761">
    <property type="component" value="Unassembled WGS sequence"/>
</dbReference>
<dbReference type="Gene3D" id="3.30.730.10">
    <property type="entry name" value="AP2/ERF domain"/>
    <property type="match status" value="1"/>
</dbReference>
<evidence type="ECO:0000256" key="5">
    <source>
        <dbReference type="ARBA" id="ARBA00023242"/>
    </source>
</evidence>
<dbReference type="Pfam" id="PF00847">
    <property type="entry name" value="AP2"/>
    <property type="match status" value="1"/>
</dbReference>
<dbReference type="SMART" id="SM00380">
    <property type="entry name" value="AP2"/>
    <property type="match status" value="1"/>
</dbReference>
<dbReference type="OrthoDB" id="49610at2759"/>
<keyword evidence="5" id="KW-0539">Nucleus</keyword>
<accession>A0A843XGG2</accession>
<dbReference type="SUPFAM" id="SSF54171">
    <property type="entry name" value="DNA-binding domain"/>
    <property type="match status" value="1"/>
</dbReference>
<feature type="domain" description="AP2/ERF" evidence="7">
    <location>
        <begin position="199"/>
        <end position="256"/>
    </location>
</feature>
<evidence type="ECO:0000256" key="4">
    <source>
        <dbReference type="ARBA" id="ARBA00023163"/>
    </source>
</evidence>
<dbReference type="AlphaFoldDB" id="A0A843XGG2"/>
<dbReference type="InterPro" id="IPR001471">
    <property type="entry name" value="AP2/ERF_dom"/>
</dbReference>
<dbReference type="GO" id="GO:0003700">
    <property type="term" value="F:DNA-binding transcription factor activity"/>
    <property type="evidence" value="ECO:0007669"/>
    <property type="project" value="InterPro"/>
</dbReference>
<dbReference type="PANTHER" id="PTHR31190">
    <property type="entry name" value="DNA-BINDING DOMAIN"/>
    <property type="match status" value="1"/>
</dbReference>